<organism evidence="7 8">
    <name type="scientific">Corynebacterium renale</name>
    <dbReference type="NCBI Taxonomy" id="1724"/>
    <lineage>
        <taxon>Bacteria</taxon>
        <taxon>Bacillati</taxon>
        <taxon>Actinomycetota</taxon>
        <taxon>Actinomycetes</taxon>
        <taxon>Mycobacteriales</taxon>
        <taxon>Corynebacteriaceae</taxon>
        <taxon>Corynebacterium</taxon>
    </lineage>
</organism>
<comment type="similarity">
    <text evidence="1 6">Belongs to the polypeptide deformylase family.</text>
</comment>
<feature type="binding site" evidence="6">
    <location>
        <position position="135"/>
    </location>
    <ligand>
        <name>Fe cation</name>
        <dbReference type="ChEBI" id="CHEBI:24875"/>
    </ligand>
</feature>
<dbReference type="OrthoDB" id="9804313at2"/>
<feature type="binding site" evidence="6">
    <location>
        <position position="139"/>
    </location>
    <ligand>
        <name>Fe cation</name>
        <dbReference type="ChEBI" id="CHEBI:24875"/>
    </ligand>
</feature>
<dbReference type="PANTHER" id="PTHR10458:SF2">
    <property type="entry name" value="PEPTIDE DEFORMYLASE, MITOCHONDRIAL"/>
    <property type="match status" value="1"/>
</dbReference>
<dbReference type="PIRSF" id="PIRSF004749">
    <property type="entry name" value="Pep_def"/>
    <property type="match status" value="1"/>
</dbReference>
<evidence type="ECO:0000256" key="3">
    <source>
        <dbReference type="ARBA" id="ARBA00022801"/>
    </source>
</evidence>
<evidence type="ECO:0000256" key="1">
    <source>
        <dbReference type="ARBA" id="ARBA00010759"/>
    </source>
</evidence>
<dbReference type="InterPro" id="IPR036821">
    <property type="entry name" value="Peptide_deformylase_sf"/>
</dbReference>
<dbReference type="InterPro" id="IPR023635">
    <property type="entry name" value="Peptide_deformylase"/>
</dbReference>
<dbReference type="NCBIfam" id="NF001159">
    <property type="entry name" value="PRK00150.1-3"/>
    <property type="match status" value="1"/>
</dbReference>
<evidence type="ECO:0000256" key="2">
    <source>
        <dbReference type="ARBA" id="ARBA00022723"/>
    </source>
</evidence>
<comment type="catalytic activity">
    <reaction evidence="6">
        <text>N-terminal N-formyl-L-methionyl-[peptide] + H2O = N-terminal L-methionyl-[peptide] + formate</text>
        <dbReference type="Rhea" id="RHEA:24420"/>
        <dbReference type="Rhea" id="RHEA-COMP:10639"/>
        <dbReference type="Rhea" id="RHEA-COMP:10640"/>
        <dbReference type="ChEBI" id="CHEBI:15377"/>
        <dbReference type="ChEBI" id="CHEBI:15740"/>
        <dbReference type="ChEBI" id="CHEBI:49298"/>
        <dbReference type="ChEBI" id="CHEBI:64731"/>
        <dbReference type="EC" id="3.5.1.88"/>
    </reaction>
</comment>
<keyword evidence="5 6" id="KW-0408">Iron</keyword>
<dbReference type="AlphaFoldDB" id="A0A2A9DQL7"/>
<comment type="cofactor">
    <cofactor evidence="6">
        <name>Fe(2+)</name>
        <dbReference type="ChEBI" id="CHEBI:29033"/>
    </cofactor>
    <text evidence="6">Binds 1 Fe(2+) ion.</text>
</comment>
<dbReference type="Pfam" id="PF01327">
    <property type="entry name" value="Pep_deformylase"/>
    <property type="match status" value="1"/>
</dbReference>
<name>A0A2A9DQL7_9CORY</name>
<comment type="caution">
    <text evidence="7">The sequence shown here is derived from an EMBL/GenBank/DDBJ whole genome shotgun (WGS) entry which is preliminary data.</text>
</comment>
<evidence type="ECO:0000313" key="7">
    <source>
        <dbReference type="EMBL" id="PFG28656.1"/>
    </source>
</evidence>
<dbReference type="GO" id="GO:0006412">
    <property type="term" value="P:translation"/>
    <property type="evidence" value="ECO:0007669"/>
    <property type="project" value="UniProtKB-UniRule"/>
</dbReference>
<dbReference type="EMBL" id="PDJF01000001">
    <property type="protein sequence ID" value="PFG28656.1"/>
    <property type="molecule type" value="Genomic_DNA"/>
</dbReference>
<dbReference type="PANTHER" id="PTHR10458">
    <property type="entry name" value="PEPTIDE DEFORMYLASE"/>
    <property type="match status" value="1"/>
</dbReference>
<keyword evidence="3 6" id="KW-0378">Hydrolase</keyword>
<gene>
    <name evidence="6" type="primary">def</name>
    <name evidence="7" type="ORF">ATK06_1775</name>
</gene>
<dbReference type="EC" id="3.5.1.88" evidence="6"/>
<comment type="function">
    <text evidence="6">Removes the formyl group from the N-terminal Met of newly synthesized proteins. Requires at least a dipeptide for an efficient rate of reaction. N-terminal L-methionine is a prerequisite for activity but the enzyme has broad specificity at other positions.</text>
</comment>
<feature type="binding site" evidence="6">
    <location>
        <position position="93"/>
    </location>
    <ligand>
        <name>Fe cation</name>
        <dbReference type="ChEBI" id="CHEBI:24875"/>
    </ligand>
</feature>
<dbReference type="Gene3D" id="3.90.45.10">
    <property type="entry name" value="Peptide deformylase"/>
    <property type="match status" value="1"/>
</dbReference>
<evidence type="ECO:0000256" key="6">
    <source>
        <dbReference type="HAMAP-Rule" id="MF_00163"/>
    </source>
</evidence>
<dbReference type="PRINTS" id="PR01576">
    <property type="entry name" value="PDEFORMYLASE"/>
</dbReference>
<dbReference type="SUPFAM" id="SSF56420">
    <property type="entry name" value="Peptide deformylase"/>
    <property type="match status" value="1"/>
</dbReference>
<keyword evidence="4 6" id="KW-0648">Protein biosynthesis</keyword>
<dbReference type="CDD" id="cd00487">
    <property type="entry name" value="Pep_deformylase"/>
    <property type="match status" value="1"/>
</dbReference>
<sequence>MAVRELKMFGAVELTTAASPVKMWDSRLHTLVEDMFDTMYARGGVGLAGNQIGVLQRLFVYDTRRRGNGLRGVLINPTWEPLSEEVQHGAEGCLSIPGISLNTPRYQLIQASGFDQYGRKQTIVASGLLARCIQHESDHLDGTLFLDRVSRDQKREAIATLRSTHPELF</sequence>
<dbReference type="GO" id="GO:0046872">
    <property type="term" value="F:metal ion binding"/>
    <property type="evidence" value="ECO:0007669"/>
    <property type="project" value="UniProtKB-KW"/>
</dbReference>
<dbReference type="STRING" id="1724.GCA_001044175_00407"/>
<reference evidence="7 8" key="1">
    <citation type="submission" date="2017-10" db="EMBL/GenBank/DDBJ databases">
        <title>Sequencing the genomes of 1000 actinobacteria strains.</title>
        <authorList>
            <person name="Klenk H.-P."/>
        </authorList>
    </citation>
    <scope>NUCLEOTIDE SEQUENCE [LARGE SCALE GENOMIC DNA]</scope>
    <source>
        <strain evidence="7 8">DSM 20688</strain>
    </source>
</reference>
<evidence type="ECO:0000256" key="4">
    <source>
        <dbReference type="ARBA" id="ARBA00022917"/>
    </source>
</evidence>
<dbReference type="RefSeq" id="WP_048381602.1">
    <property type="nucleotide sequence ID" value="NZ_LDYE01000011.1"/>
</dbReference>
<dbReference type="HAMAP" id="MF_00163">
    <property type="entry name" value="Pep_deformylase"/>
    <property type="match status" value="1"/>
</dbReference>
<protein>
    <recommendedName>
        <fullName evidence="6">Peptide deformylase</fullName>
        <shortName evidence="6">PDF</shortName>
        <ecNumber evidence="6">3.5.1.88</ecNumber>
    </recommendedName>
    <alternativeName>
        <fullName evidence="6">Polypeptide deformylase</fullName>
    </alternativeName>
</protein>
<evidence type="ECO:0000313" key="8">
    <source>
        <dbReference type="Proteomes" id="UP000221653"/>
    </source>
</evidence>
<dbReference type="GO" id="GO:0042586">
    <property type="term" value="F:peptide deformylase activity"/>
    <property type="evidence" value="ECO:0007669"/>
    <property type="project" value="UniProtKB-UniRule"/>
</dbReference>
<dbReference type="NCBIfam" id="TIGR00079">
    <property type="entry name" value="pept_deformyl"/>
    <property type="match status" value="1"/>
</dbReference>
<proteinExistence type="inferred from homology"/>
<feature type="active site" evidence="6">
    <location>
        <position position="136"/>
    </location>
</feature>
<dbReference type="Proteomes" id="UP000221653">
    <property type="component" value="Unassembled WGS sequence"/>
</dbReference>
<keyword evidence="2 6" id="KW-0479">Metal-binding</keyword>
<evidence type="ECO:0000256" key="5">
    <source>
        <dbReference type="ARBA" id="ARBA00023004"/>
    </source>
</evidence>
<accession>A0A2A9DQL7</accession>
<keyword evidence="8" id="KW-1185">Reference proteome</keyword>